<comment type="caution">
    <text evidence="6">The sequence shown here is derived from an EMBL/GenBank/DDBJ whole genome shotgun (WGS) entry which is preliminary data.</text>
</comment>
<dbReference type="InterPro" id="IPR058163">
    <property type="entry name" value="LysR-type_TF_proteobact-type"/>
</dbReference>
<gene>
    <name evidence="6" type="ORF">R2601_23233</name>
</gene>
<evidence type="ECO:0000256" key="3">
    <source>
        <dbReference type="ARBA" id="ARBA00023125"/>
    </source>
</evidence>
<dbReference type="RefSeq" id="WP_007799894.1">
    <property type="nucleotide sequence ID" value="NZ_DS022276.1"/>
</dbReference>
<dbReference type="HOGENOM" id="CLU_039613_2_2_5"/>
<keyword evidence="4" id="KW-0804">Transcription</keyword>
<dbReference type="InterPro" id="IPR036388">
    <property type="entry name" value="WH-like_DNA-bd_sf"/>
</dbReference>
<dbReference type="PROSITE" id="PS50931">
    <property type="entry name" value="HTH_LYSR"/>
    <property type="match status" value="1"/>
</dbReference>
<reference evidence="6 7" key="1">
    <citation type="journal article" date="2010" name="J. Bacteriol.">
        <title>Genome sequences of Pelagibaca bermudensis HTCC2601T and Maritimibacter alkaliphilus HTCC2654T, the type strains of two marine Roseobacter genera.</title>
        <authorList>
            <person name="Thrash J.C."/>
            <person name="Cho J.C."/>
            <person name="Ferriera S."/>
            <person name="Johnson J."/>
            <person name="Vergin K.L."/>
            <person name="Giovannoni S.J."/>
        </authorList>
    </citation>
    <scope>NUCLEOTIDE SEQUENCE [LARGE SCALE GENOMIC DNA]</scope>
    <source>
        <strain evidence="7">DSM 26914 / JCM 13377 / KCTC 12554 / HTCC2601</strain>
    </source>
</reference>
<dbReference type="SUPFAM" id="SSF53850">
    <property type="entry name" value="Periplasmic binding protein-like II"/>
    <property type="match status" value="1"/>
</dbReference>
<comment type="similarity">
    <text evidence="1">Belongs to the LysR transcriptional regulatory family.</text>
</comment>
<dbReference type="Gene3D" id="1.10.10.10">
    <property type="entry name" value="Winged helix-like DNA-binding domain superfamily/Winged helix DNA-binding domain"/>
    <property type="match status" value="1"/>
</dbReference>
<evidence type="ECO:0000256" key="2">
    <source>
        <dbReference type="ARBA" id="ARBA00023015"/>
    </source>
</evidence>
<name>Q0FJS3_SALBH</name>
<dbReference type="InterPro" id="IPR000847">
    <property type="entry name" value="LysR_HTH_N"/>
</dbReference>
<dbReference type="OrthoDB" id="9787460at2"/>
<keyword evidence="7" id="KW-1185">Reference proteome</keyword>
<protein>
    <submittedName>
        <fullName evidence="6">Transcriptional regulator, LysR family protein</fullName>
    </submittedName>
</protein>
<organism evidence="6 7">
    <name type="scientific">Salipiger bermudensis (strain DSM 26914 / JCM 13377 / KCTC 12554 / HTCC2601)</name>
    <name type="common">Pelagibaca bermudensis</name>
    <dbReference type="NCBI Taxonomy" id="314265"/>
    <lineage>
        <taxon>Bacteria</taxon>
        <taxon>Pseudomonadati</taxon>
        <taxon>Pseudomonadota</taxon>
        <taxon>Alphaproteobacteria</taxon>
        <taxon>Rhodobacterales</taxon>
        <taxon>Roseobacteraceae</taxon>
        <taxon>Salipiger</taxon>
    </lineage>
</organism>
<evidence type="ECO:0000256" key="4">
    <source>
        <dbReference type="ARBA" id="ARBA00023163"/>
    </source>
</evidence>
<dbReference type="Gene3D" id="3.40.190.290">
    <property type="match status" value="1"/>
</dbReference>
<dbReference type="SUPFAM" id="SSF46785">
    <property type="entry name" value="Winged helix' DNA-binding domain"/>
    <property type="match status" value="1"/>
</dbReference>
<dbReference type="GO" id="GO:0003700">
    <property type="term" value="F:DNA-binding transcription factor activity"/>
    <property type="evidence" value="ECO:0007669"/>
    <property type="project" value="InterPro"/>
</dbReference>
<feature type="domain" description="HTH lysR-type" evidence="5">
    <location>
        <begin position="1"/>
        <end position="60"/>
    </location>
</feature>
<dbReference type="EMBL" id="AATQ01000046">
    <property type="protein sequence ID" value="EAU44442.1"/>
    <property type="molecule type" value="Genomic_DNA"/>
</dbReference>
<dbReference type="PANTHER" id="PTHR30537:SF3">
    <property type="entry name" value="TRANSCRIPTIONAL REGULATORY PROTEIN"/>
    <property type="match status" value="1"/>
</dbReference>
<evidence type="ECO:0000313" key="6">
    <source>
        <dbReference type="EMBL" id="EAU44442.1"/>
    </source>
</evidence>
<evidence type="ECO:0000259" key="5">
    <source>
        <dbReference type="PROSITE" id="PS50931"/>
    </source>
</evidence>
<proteinExistence type="inferred from homology"/>
<dbReference type="InterPro" id="IPR036390">
    <property type="entry name" value="WH_DNA-bd_sf"/>
</dbReference>
<dbReference type="Pfam" id="PF00126">
    <property type="entry name" value="HTH_1"/>
    <property type="match status" value="1"/>
</dbReference>
<dbReference type="STRING" id="314265.R2601_23233"/>
<keyword evidence="2" id="KW-0805">Transcription regulation</keyword>
<dbReference type="Pfam" id="PF03466">
    <property type="entry name" value="LysR_substrate"/>
    <property type="match status" value="1"/>
</dbReference>
<dbReference type="GO" id="GO:0043565">
    <property type="term" value="F:sequence-specific DNA binding"/>
    <property type="evidence" value="ECO:0007669"/>
    <property type="project" value="TreeGrafter"/>
</dbReference>
<dbReference type="PANTHER" id="PTHR30537">
    <property type="entry name" value="HTH-TYPE TRANSCRIPTIONAL REGULATOR"/>
    <property type="match status" value="1"/>
</dbReference>
<keyword evidence="3" id="KW-0238">DNA-binding</keyword>
<sequence length="298" mass="32472">MRGNWDDLRIFLAVARGDSLSGAGRVLRMDPATVGRRIGRLEETLGQPLFAKSPQGYALTEAGARLLSHAEEAEQALGQGAEAVRGAGEGMSGQIRIGAPDGCANFLLPQVCAEIGAQNPDLEIQIVALPRIVNLSRREADIAIGVSAPTAGRLVVQKLADYKLHLAASETYLAEHPPIRSRADLREHRVVGYIPDMIFDKELDYLADLGVDRVRLASNSVSVQFHWLRQHAGLGIVHDFALPAAPGLRKVLAEEVEITRSFYLVRHEDDRRLGRLNAFAEALAQGIRKELTLLEGLT</sequence>
<dbReference type="eggNOG" id="COG0583">
    <property type="taxonomic scope" value="Bacteria"/>
</dbReference>
<dbReference type="Proteomes" id="UP000006230">
    <property type="component" value="Unassembled WGS sequence"/>
</dbReference>
<evidence type="ECO:0000256" key="1">
    <source>
        <dbReference type="ARBA" id="ARBA00009437"/>
    </source>
</evidence>
<evidence type="ECO:0000313" key="7">
    <source>
        <dbReference type="Proteomes" id="UP000006230"/>
    </source>
</evidence>
<dbReference type="GO" id="GO:0006351">
    <property type="term" value="P:DNA-templated transcription"/>
    <property type="evidence" value="ECO:0007669"/>
    <property type="project" value="TreeGrafter"/>
</dbReference>
<accession>Q0FJS3</accession>
<dbReference type="InterPro" id="IPR005119">
    <property type="entry name" value="LysR_subst-bd"/>
</dbReference>
<dbReference type="AlphaFoldDB" id="Q0FJS3"/>